<gene>
    <name evidence="2" type="ORF">GCM10010310_77030</name>
</gene>
<accession>A0ABN3TI55</accession>
<comment type="caution">
    <text evidence="2">The sequence shown here is derived from an EMBL/GenBank/DDBJ whole genome shotgun (WGS) entry which is preliminary data.</text>
</comment>
<keyword evidence="3" id="KW-1185">Reference proteome</keyword>
<feature type="compositionally biased region" description="Low complexity" evidence="1">
    <location>
        <begin position="86"/>
        <end position="108"/>
    </location>
</feature>
<sequence>MVSPPPDSARPNPMRSPVPILSCSATLPHDGGTTMMLYMESSPSPDSPRGQPSPVQRGAAYGEEVRGTQAFRRRGGSAGRGRADDGTAAPGPSAEGPGAAAVADPVGDQQGRSDQIGSQDAVPAW</sequence>
<proteinExistence type="predicted"/>
<evidence type="ECO:0000313" key="2">
    <source>
        <dbReference type="EMBL" id="GAA2703922.1"/>
    </source>
</evidence>
<reference evidence="2 3" key="1">
    <citation type="journal article" date="2019" name="Int. J. Syst. Evol. Microbiol.">
        <title>The Global Catalogue of Microorganisms (GCM) 10K type strain sequencing project: providing services to taxonomists for standard genome sequencing and annotation.</title>
        <authorList>
            <consortium name="The Broad Institute Genomics Platform"/>
            <consortium name="The Broad Institute Genome Sequencing Center for Infectious Disease"/>
            <person name="Wu L."/>
            <person name="Ma J."/>
        </authorList>
    </citation>
    <scope>NUCLEOTIDE SEQUENCE [LARGE SCALE GENOMIC DNA]</scope>
    <source>
        <strain evidence="2 3">JCM 4531</strain>
    </source>
</reference>
<protein>
    <submittedName>
        <fullName evidence="2">Uncharacterized protein</fullName>
    </submittedName>
</protein>
<evidence type="ECO:0000256" key="1">
    <source>
        <dbReference type="SAM" id="MobiDB-lite"/>
    </source>
</evidence>
<feature type="region of interest" description="Disordered" evidence="1">
    <location>
        <begin position="1"/>
        <end position="125"/>
    </location>
</feature>
<evidence type="ECO:0000313" key="3">
    <source>
        <dbReference type="Proteomes" id="UP001499989"/>
    </source>
</evidence>
<organism evidence="2 3">
    <name type="scientific">Streptomyces violaceolatus</name>
    <dbReference type="NCBI Taxonomy" id="67378"/>
    <lineage>
        <taxon>Bacteria</taxon>
        <taxon>Bacillati</taxon>
        <taxon>Actinomycetota</taxon>
        <taxon>Actinomycetes</taxon>
        <taxon>Kitasatosporales</taxon>
        <taxon>Streptomycetaceae</taxon>
        <taxon>Streptomyces</taxon>
        <taxon>Streptomyces violaceoruber group</taxon>
    </lineage>
</organism>
<dbReference type="EMBL" id="BAAASK010000045">
    <property type="protein sequence ID" value="GAA2703922.1"/>
    <property type="molecule type" value="Genomic_DNA"/>
</dbReference>
<dbReference type="Proteomes" id="UP001499989">
    <property type="component" value="Unassembled WGS sequence"/>
</dbReference>
<name>A0ABN3TI55_9ACTN</name>